<dbReference type="InterPro" id="IPR057670">
    <property type="entry name" value="SH3_retrovirus"/>
</dbReference>
<dbReference type="Proteomes" id="UP000607653">
    <property type="component" value="Unassembled WGS sequence"/>
</dbReference>
<sequence>MAYRCVFVGFVIGQKAYRVYGLDSHQFYISRDVVFHENVFPFANVTNDSSEVSLPIPFHDPIVFNSNHLPTTPLNQNVDPAIHRIPTISPSIAIESFHTDIISDPIQSLNPIQSSSDTHHLDIPVPTLRHSTRQKFKPAWMNDFVSNVTVPIDLPTAITTSNTATSPGSTTYTPPTFSYHKSPIFTNTYMSFLANVSSVPEPSSYYHASKNEKWG</sequence>
<protein>
    <recommendedName>
        <fullName evidence="1">Retroviral polymerase SH3-like domain-containing protein</fullName>
    </recommendedName>
</protein>
<dbReference type="EMBL" id="DUZY01000002">
    <property type="protein sequence ID" value="DAD28310.1"/>
    <property type="molecule type" value="Genomic_DNA"/>
</dbReference>
<keyword evidence="3" id="KW-1185">Reference proteome</keyword>
<reference evidence="2 3" key="1">
    <citation type="journal article" date="2020" name="Mol. Biol. Evol.">
        <title>Distinct Expression and Methylation Patterns for Genes with Different Fates following a Single Whole-Genome Duplication in Flowering Plants.</title>
        <authorList>
            <person name="Shi T."/>
            <person name="Rahmani R.S."/>
            <person name="Gugger P.F."/>
            <person name="Wang M."/>
            <person name="Li H."/>
            <person name="Zhang Y."/>
            <person name="Li Z."/>
            <person name="Wang Q."/>
            <person name="Van de Peer Y."/>
            <person name="Marchal K."/>
            <person name="Chen J."/>
        </authorList>
    </citation>
    <scope>NUCLEOTIDE SEQUENCE [LARGE SCALE GENOMIC DNA]</scope>
    <source>
        <tissue evidence="2">Leaf</tissue>
    </source>
</reference>
<evidence type="ECO:0000259" key="1">
    <source>
        <dbReference type="Pfam" id="PF25597"/>
    </source>
</evidence>
<proteinExistence type="predicted"/>
<evidence type="ECO:0000313" key="2">
    <source>
        <dbReference type="EMBL" id="DAD28310.1"/>
    </source>
</evidence>
<name>A0A822Y723_NELNU</name>
<feature type="domain" description="Retroviral polymerase SH3-like" evidence="1">
    <location>
        <begin position="3"/>
        <end position="45"/>
    </location>
</feature>
<gene>
    <name evidence="2" type="ORF">HUJ06_029778</name>
</gene>
<dbReference type="AlphaFoldDB" id="A0A822Y723"/>
<dbReference type="Pfam" id="PF25597">
    <property type="entry name" value="SH3_retrovirus"/>
    <property type="match status" value="1"/>
</dbReference>
<comment type="caution">
    <text evidence="2">The sequence shown here is derived from an EMBL/GenBank/DDBJ whole genome shotgun (WGS) entry which is preliminary data.</text>
</comment>
<organism evidence="2 3">
    <name type="scientific">Nelumbo nucifera</name>
    <name type="common">Sacred lotus</name>
    <dbReference type="NCBI Taxonomy" id="4432"/>
    <lineage>
        <taxon>Eukaryota</taxon>
        <taxon>Viridiplantae</taxon>
        <taxon>Streptophyta</taxon>
        <taxon>Embryophyta</taxon>
        <taxon>Tracheophyta</taxon>
        <taxon>Spermatophyta</taxon>
        <taxon>Magnoliopsida</taxon>
        <taxon>Proteales</taxon>
        <taxon>Nelumbonaceae</taxon>
        <taxon>Nelumbo</taxon>
    </lineage>
</organism>
<accession>A0A822Y723</accession>
<evidence type="ECO:0000313" key="3">
    <source>
        <dbReference type="Proteomes" id="UP000607653"/>
    </source>
</evidence>